<keyword evidence="2" id="KW-1185">Reference proteome</keyword>
<gene>
    <name evidence="1" type="ORF">FA95DRAFT_1562907</name>
</gene>
<accession>A0ACB8RHW3</accession>
<reference evidence="1" key="1">
    <citation type="submission" date="2021-02" db="EMBL/GenBank/DDBJ databases">
        <authorList>
            <consortium name="DOE Joint Genome Institute"/>
            <person name="Ahrendt S."/>
            <person name="Looney B.P."/>
            <person name="Miyauchi S."/>
            <person name="Morin E."/>
            <person name="Drula E."/>
            <person name="Courty P.E."/>
            <person name="Chicoki N."/>
            <person name="Fauchery L."/>
            <person name="Kohler A."/>
            <person name="Kuo A."/>
            <person name="Labutti K."/>
            <person name="Pangilinan J."/>
            <person name="Lipzen A."/>
            <person name="Riley R."/>
            <person name="Andreopoulos W."/>
            <person name="He G."/>
            <person name="Johnson J."/>
            <person name="Barry K.W."/>
            <person name="Grigoriev I.V."/>
            <person name="Nagy L."/>
            <person name="Hibbett D."/>
            <person name="Henrissat B."/>
            <person name="Matheny P.B."/>
            <person name="Labbe J."/>
            <person name="Martin F."/>
        </authorList>
    </citation>
    <scope>NUCLEOTIDE SEQUENCE</scope>
    <source>
        <strain evidence="1">FP105234-sp</strain>
    </source>
</reference>
<comment type="caution">
    <text evidence="1">The sequence shown here is derived from an EMBL/GenBank/DDBJ whole genome shotgun (WGS) entry which is preliminary data.</text>
</comment>
<protein>
    <submittedName>
        <fullName evidence="1">Uncharacterized protein</fullName>
    </submittedName>
</protein>
<dbReference type="Proteomes" id="UP000814033">
    <property type="component" value="Unassembled WGS sequence"/>
</dbReference>
<name>A0ACB8RHW3_9AGAM</name>
<proteinExistence type="predicted"/>
<reference evidence="1" key="2">
    <citation type="journal article" date="2022" name="New Phytol.">
        <title>Evolutionary transition to the ectomycorrhizal habit in the genomes of a hyperdiverse lineage of mushroom-forming fungi.</title>
        <authorList>
            <person name="Looney B."/>
            <person name="Miyauchi S."/>
            <person name="Morin E."/>
            <person name="Drula E."/>
            <person name="Courty P.E."/>
            <person name="Kohler A."/>
            <person name="Kuo A."/>
            <person name="LaButti K."/>
            <person name="Pangilinan J."/>
            <person name="Lipzen A."/>
            <person name="Riley R."/>
            <person name="Andreopoulos W."/>
            <person name="He G."/>
            <person name="Johnson J."/>
            <person name="Nolan M."/>
            <person name="Tritt A."/>
            <person name="Barry K.W."/>
            <person name="Grigoriev I.V."/>
            <person name="Nagy L.G."/>
            <person name="Hibbett D."/>
            <person name="Henrissat B."/>
            <person name="Matheny P.B."/>
            <person name="Labbe J."/>
            <person name="Martin F.M."/>
        </authorList>
    </citation>
    <scope>NUCLEOTIDE SEQUENCE</scope>
    <source>
        <strain evidence="1">FP105234-sp</strain>
    </source>
</reference>
<evidence type="ECO:0000313" key="2">
    <source>
        <dbReference type="Proteomes" id="UP000814033"/>
    </source>
</evidence>
<sequence length="288" mass="31897">MSSSDSSPYGFLYNPSLPSEETIVAQCVKLGLDIRGTTIVDPSTTSVIAWVKYGHDVDLDEARTQDWTAKALRDAGVSDVQAPRVFHAFTAKYYGTIGFIVMEYIEGVDCDSEDVDLVAKAVQALIGLQPPPTATLGHVGGGTKSIVHSFFPEWLPNANYRSDQDFYDHMYGIFKLLHIDFQGDLSIHGRFLCPSDIYPGNFRKRTMEDGRLILVALDFNATCFMPLPFIEVALKKNRSPFNQRVARKVTYTPSDDARALLRASGPLVQYGSKAVALPSGVSRKVHRR</sequence>
<evidence type="ECO:0000313" key="1">
    <source>
        <dbReference type="EMBL" id="KAI0043824.1"/>
    </source>
</evidence>
<dbReference type="EMBL" id="MU276003">
    <property type="protein sequence ID" value="KAI0043824.1"/>
    <property type="molecule type" value="Genomic_DNA"/>
</dbReference>
<organism evidence="1 2">
    <name type="scientific">Auriscalpium vulgare</name>
    <dbReference type="NCBI Taxonomy" id="40419"/>
    <lineage>
        <taxon>Eukaryota</taxon>
        <taxon>Fungi</taxon>
        <taxon>Dikarya</taxon>
        <taxon>Basidiomycota</taxon>
        <taxon>Agaricomycotina</taxon>
        <taxon>Agaricomycetes</taxon>
        <taxon>Russulales</taxon>
        <taxon>Auriscalpiaceae</taxon>
        <taxon>Auriscalpium</taxon>
    </lineage>
</organism>